<feature type="domain" description="Peptidase A1" evidence="9">
    <location>
        <begin position="92"/>
        <end position="450"/>
    </location>
</feature>
<proteinExistence type="inferred from homology"/>
<dbReference type="Pfam" id="PF14543">
    <property type="entry name" value="TAXi_N"/>
    <property type="match status" value="1"/>
</dbReference>
<gene>
    <name evidence="10" type="ORF">LUZ61_002544</name>
</gene>
<dbReference type="Proteomes" id="UP001210211">
    <property type="component" value="Unassembled WGS sequence"/>
</dbReference>
<dbReference type="FunFam" id="2.40.70.10:FF:000018">
    <property type="entry name" value="Aspartic proteinase-like protein 2"/>
    <property type="match status" value="1"/>
</dbReference>
<evidence type="ECO:0000256" key="1">
    <source>
        <dbReference type="ARBA" id="ARBA00007447"/>
    </source>
</evidence>
<keyword evidence="7" id="KW-1133">Transmembrane helix</keyword>
<dbReference type="EMBL" id="JAMRDG010000001">
    <property type="protein sequence ID" value="KAJ3698839.1"/>
    <property type="molecule type" value="Genomic_DNA"/>
</dbReference>
<name>A0AAD5ZJ42_9POAL</name>
<dbReference type="InterPro" id="IPR032861">
    <property type="entry name" value="TAXi_N"/>
</dbReference>
<evidence type="ECO:0000256" key="6">
    <source>
        <dbReference type="PIRSR" id="PIRSR601461-1"/>
    </source>
</evidence>
<evidence type="ECO:0000256" key="7">
    <source>
        <dbReference type="SAM" id="Phobius"/>
    </source>
</evidence>
<feature type="active site" evidence="6">
    <location>
        <position position="110"/>
    </location>
</feature>
<keyword evidence="8" id="KW-0732">Signal</keyword>
<feature type="chain" id="PRO_5042089259" description="Peptidase A1 domain-containing protein" evidence="8">
    <location>
        <begin position="26"/>
        <end position="504"/>
    </location>
</feature>
<dbReference type="InterPro" id="IPR021109">
    <property type="entry name" value="Peptidase_aspartic_dom_sf"/>
</dbReference>
<keyword evidence="3" id="KW-0064">Aspartyl protease</keyword>
<dbReference type="PRINTS" id="PR00792">
    <property type="entry name" value="PEPSIN"/>
</dbReference>
<keyword evidence="5" id="KW-0325">Glycoprotein</keyword>
<feature type="transmembrane region" description="Helical" evidence="7">
    <location>
        <begin position="484"/>
        <end position="502"/>
    </location>
</feature>
<comment type="caution">
    <text evidence="10">The sequence shown here is derived from an EMBL/GenBank/DDBJ whole genome shotgun (WGS) entry which is preliminary data.</text>
</comment>
<dbReference type="PANTHER" id="PTHR13683:SF875">
    <property type="entry name" value="EUKARYOTIC ASPARTYL PROTEASE FAMILY PROTEIN"/>
    <property type="match status" value="1"/>
</dbReference>
<dbReference type="PROSITE" id="PS51767">
    <property type="entry name" value="PEPTIDASE_A1"/>
    <property type="match status" value="1"/>
</dbReference>
<dbReference type="GO" id="GO:0004190">
    <property type="term" value="F:aspartic-type endopeptidase activity"/>
    <property type="evidence" value="ECO:0007669"/>
    <property type="project" value="UniProtKB-KW"/>
</dbReference>
<keyword evidence="11" id="KW-1185">Reference proteome</keyword>
<dbReference type="InterPro" id="IPR032799">
    <property type="entry name" value="TAXi_C"/>
</dbReference>
<evidence type="ECO:0000256" key="4">
    <source>
        <dbReference type="ARBA" id="ARBA00022801"/>
    </source>
</evidence>
<evidence type="ECO:0000313" key="11">
    <source>
        <dbReference type="Proteomes" id="UP001210211"/>
    </source>
</evidence>
<evidence type="ECO:0000256" key="8">
    <source>
        <dbReference type="SAM" id="SignalP"/>
    </source>
</evidence>
<feature type="signal peptide" evidence="8">
    <location>
        <begin position="1"/>
        <end position="25"/>
    </location>
</feature>
<dbReference type="GO" id="GO:0006508">
    <property type="term" value="P:proteolysis"/>
    <property type="evidence" value="ECO:0007669"/>
    <property type="project" value="UniProtKB-KW"/>
</dbReference>
<keyword evidence="2" id="KW-0645">Protease</keyword>
<feature type="active site" evidence="6">
    <location>
        <position position="331"/>
    </location>
</feature>
<comment type="similarity">
    <text evidence="1">Belongs to the peptidase A1 family.</text>
</comment>
<dbReference type="SUPFAM" id="SSF50630">
    <property type="entry name" value="Acid proteases"/>
    <property type="match status" value="1"/>
</dbReference>
<evidence type="ECO:0000256" key="3">
    <source>
        <dbReference type="ARBA" id="ARBA00022750"/>
    </source>
</evidence>
<keyword evidence="7" id="KW-0812">Transmembrane</keyword>
<organism evidence="10 11">
    <name type="scientific">Rhynchospora tenuis</name>
    <dbReference type="NCBI Taxonomy" id="198213"/>
    <lineage>
        <taxon>Eukaryota</taxon>
        <taxon>Viridiplantae</taxon>
        <taxon>Streptophyta</taxon>
        <taxon>Embryophyta</taxon>
        <taxon>Tracheophyta</taxon>
        <taxon>Spermatophyta</taxon>
        <taxon>Magnoliopsida</taxon>
        <taxon>Liliopsida</taxon>
        <taxon>Poales</taxon>
        <taxon>Cyperaceae</taxon>
        <taxon>Cyperoideae</taxon>
        <taxon>Rhynchosporeae</taxon>
        <taxon>Rhynchospora</taxon>
    </lineage>
</organism>
<dbReference type="CDD" id="cd05476">
    <property type="entry name" value="pepsin_A_like_plant"/>
    <property type="match status" value="1"/>
</dbReference>
<dbReference type="AlphaFoldDB" id="A0AAD5ZJ42"/>
<protein>
    <recommendedName>
        <fullName evidence="9">Peptidase A1 domain-containing protein</fullName>
    </recommendedName>
</protein>
<dbReference type="PANTHER" id="PTHR13683">
    <property type="entry name" value="ASPARTYL PROTEASES"/>
    <property type="match status" value="1"/>
</dbReference>
<reference evidence="10 11" key="1">
    <citation type="journal article" date="2022" name="Cell">
        <title>Repeat-based holocentromeres influence genome architecture and karyotype evolution.</title>
        <authorList>
            <person name="Hofstatter P.G."/>
            <person name="Thangavel G."/>
            <person name="Lux T."/>
            <person name="Neumann P."/>
            <person name="Vondrak T."/>
            <person name="Novak P."/>
            <person name="Zhang M."/>
            <person name="Costa L."/>
            <person name="Castellani M."/>
            <person name="Scott A."/>
            <person name="Toegelov H."/>
            <person name="Fuchs J."/>
            <person name="Mata-Sucre Y."/>
            <person name="Dias Y."/>
            <person name="Vanzela A.L.L."/>
            <person name="Huettel B."/>
            <person name="Almeida C.C.S."/>
            <person name="Simkova H."/>
            <person name="Souza G."/>
            <person name="Pedrosa-Harand A."/>
            <person name="Macas J."/>
            <person name="Mayer K.F.X."/>
            <person name="Houben A."/>
            <person name="Marques A."/>
        </authorList>
    </citation>
    <scope>NUCLEOTIDE SEQUENCE [LARGE SCALE GENOMIC DNA]</scope>
    <source>
        <strain evidence="10">RhyTen1mFocal</strain>
    </source>
</reference>
<dbReference type="InterPro" id="IPR001461">
    <property type="entry name" value="Aspartic_peptidase_A1"/>
</dbReference>
<keyword evidence="4" id="KW-0378">Hydrolase</keyword>
<dbReference type="Pfam" id="PF14541">
    <property type="entry name" value="TAXi_C"/>
    <property type="match status" value="1"/>
</dbReference>
<dbReference type="Gene3D" id="2.40.70.10">
    <property type="entry name" value="Acid Proteases"/>
    <property type="match status" value="2"/>
</dbReference>
<dbReference type="InterPro" id="IPR033121">
    <property type="entry name" value="PEPTIDASE_A1"/>
</dbReference>
<sequence length="504" mass="54175">MTPPRAVSAAFLAFLFMILFSDTAAEIAREDFPTTLRLERAIPRRGVEIEHLKARDLARDLARRKNGRRLSVVGVVDFPVDGSANPFTVGLYFTRVKLGNPAKEFYVQIDTGSDILWVACSPCDGCPTSSGLNIRMEFFDPEKSSTASKITCGDDRCTSALQTGESICTTSESSSSLCDYTFQYGDGSGTSGYYVADMLYFDTITGDEQAINSSATIVFGCSNTQSGDLTKADRAVDGIFGFGQHDLSVVSQLSSLGVSPKVFSHCLKGSDNGGGILVLGQIAEPGIVYTPLVPSQPHYNLNLESIAVNGQTLAIDSSVFATSTTQGTIIDSGTTLAYLADQAYDPFVNAIVSSVPKSASAFVSKGNQCFVTSDSADSVFPSVTLTFMGGAVMLLKPEDYLLQQGNVDNAIIWCIGWQKNQGQGISILGDLVLKDKIFVYDLANQRIGWSDYDCSSSVNVTMSSGKNEYLNAGQLDVSGSSHTASRFIFVLVHIVYILTFLLHR</sequence>
<dbReference type="FunFam" id="2.40.70.10:FF:000020">
    <property type="entry name" value="Aspartic proteinase-like protein 2"/>
    <property type="match status" value="1"/>
</dbReference>
<keyword evidence="7" id="KW-0472">Membrane</keyword>
<evidence type="ECO:0000259" key="9">
    <source>
        <dbReference type="PROSITE" id="PS51767"/>
    </source>
</evidence>
<accession>A0AAD5ZJ42</accession>
<evidence type="ECO:0000256" key="2">
    <source>
        <dbReference type="ARBA" id="ARBA00022670"/>
    </source>
</evidence>
<evidence type="ECO:0000313" key="10">
    <source>
        <dbReference type="EMBL" id="KAJ3698839.1"/>
    </source>
</evidence>
<dbReference type="InterPro" id="IPR034161">
    <property type="entry name" value="Pepsin-like_plant"/>
</dbReference>
<evidence type="ECO:0000256" key="5">
    <source>
        <dbReference type="ARBA" id="ARBA00023180"/>
    </source>
</evidence>